<dbReference type="InterPro" id="IPR036388">
    <property type="entry name" value="WH-like_DNA-bd_sf"/>
</dbReference>
<keyword evidence="2" id="KW-0805">Transcription regulation</keyword>
<comment type="caution">
    <text evidence="7">The sequence shown here is derived from an EMBL/GenBank/DDBJ whole genome shotgun (WGS) entry which is preliminary data.</text>
</comment>
<keyword evidence="4" id="KW-0804">Transcription</keyword>
<dbReference type="GO" id="GO:0000976">
    <property type="term" value="F:transcription cis-regulatory region binding"/>
    <property type="evidence" value="ECO:0007669"/>
    <property type="project" value="TreeGrafter"/>
</dbReference>
<organism evidence="7 8">
    <name type="scientific">Pseudonocardia sediminis</name>
    <dbReference type="NCBI Taxonomy" id="1397368"/>
    <lineage>
        <taxon>Bacteria</taxon>
        <taxon>Bacillati</taxon>
        <taxon>Actinomycetota</taxon>
        <taxon>Actinomycetes</taxon>
        <taxon>Pseudonocardiales</taxon>
        <taxon>Pseudonocardiaceae</taxon>
        <taxon>Pseudonocardia</taxon>
    </lineage>
</organism>
<evidence type="ECO:0000313" key="8">
    <source>
        <dbReference type="Proteomes" id="UP000291591"/>
    </source>
</evidence>
<dbReference type="SUPFAM" id="SSF53850">
    <property type="entry name" value="Periplasmic binding protein-like II"/>
    <property type="match status" value="1"/>
</dbReference>
<evidence type="ECO:0000259" key="6">
    <source>
        <dbReference type="PROSITE" id="PS50931"/>
    </source>
</evidence>
<dbReference type="PANTHER" id="PTHR30126">
    <property type="entry name" value="HTH-TYPE TRANSCRIPTIONAL REGULATOR"/>
    <property type="match status" value="1"/>
</dbReference>
<dbReference type="SUPFAM" id="SSF46785">
    <property type="entry name" value="Winged helix' DNA-binding domain"/>
    <property type="match status" value="1"/>
</dbReference>
<keyword evidence="3 7" id="KW-0238">DNA-binding</keyword>
<dbReference type="GO" id="GO:0003700">
    <property type="term" value="F:DNA-binding transcription factor activity"/>
    <property type="evidence" value="ECO:0007669"/>
    <property type="project" value="InterPro"/>
</dbReference>
<sequence length="347" mass="37222">MVLPSKMPQLADLDLLLSVESYGSVGKAAQAHSLSQPAASTRISAMERRLGLRLLERSPTGSKLTEDGEMLAKYARNVMQAARELLEFGSSARSSEVRRLRVAGSPGISEHLIPEWLNRSGFSFGEARVEVQTGGVDELRQSILAGHVDLAFIDGWCQSGNQGGQQHRDGLVARYICDDELAVVVGSGHPWAMRSTPLTVSELAAAPLALRERGSGLREFTDELLGAADTGRGYLELPSTSAIKQAVTTSRRATVLNVSTVRAELAEGRLHLVAVDQEMPARSIHATWSESRGLPRYAAELVEIAASKGSSVPVIGPGQKSRQAVSRKRVGSRPRTSMAIDAHEAIA</sequence>
<dbReference type="InterPro" id="IPR000847">
    <property type="entry name" value="LysR_HTH_N"/>
</dbReference>
<dbReference type="InterPro" id="IPR005119">
    <property type="entry name" value="LysR_subst-bd"/>
</dbReference>
<dbReference type="InterPro" id="IPR036390">
    <property type="entry name" value="WH_DNA-bd_sf"/>
</dbReference>
<evidence type="ECO:0000256" key="5">
    <source>
        <dbReference type="SAM" id="MobiDB-lite"/>
    </source>
</evidence>
<feature type="region of interest" description="Disordered" evidence="5">
    <location>
        <begin position="312"/>
        <end position="347"/>
    </location>
</feature>
<reference evidence="7 8" key="1">
    <citation type="submission" date="2019-02" db="EMBL/GenBank/DDBJ databases">
        <title>Sequencing the genomes of 1000 actinobacteria strains.</title>
        <authorList>
            <person name="Klenk H.-P."/>
        </authorList>
    </citation>
    <scope>NUCLEOTIDE SEQUENCE [LARGE SCALE GENOMIC DNA]</scope>
    <source>
        <strain evidence="7 8">DSM 45779</strain>
    </source>
</reference>
<keyword evidence="8" id="KW-1185">Reference proteome</keyword>
<dbReference type="EMBL" id="SHKL01000001">
    <property type="protein sequence ID" value="RZT85814.1"/>
    <property type="molecule type" value="Genomic_DNA"/>
</dbReference>
<dbReference type="Pfam" id="PF03466">
    <property type="entry name" value="LysR_substrate"/>
    <property type="match status" value="1"/>
</dbReference>
<comment type="similarity">
    <text evidence="1">Belongs to the LysR transcriptional regulatory family.</text>
</comment>
<gene>
    <name evidence="7" type="ORF">EV383_2695</name>
</gene>
<protein>
    <submittedName>
        <fullName evidence="7">DNA-binding transcriptional LysR family regulator</fullName>
    </submittedName>
</protein>
<dbReference type="Pfam" id="PF00126">
    <property type="entry name" value="HTH_1"/>
    <property type="match status" value="1"/>
</dbReference>
<evidence type="ECO:0000256" key="4">
    <source>
        <dbReference type="ARBA" id="ARBA00023163"/>
    </source>
</evidence>
<feature type="domain" description="HTH lysR-type" evidence="6">
    <location>
        <begin position="8"/>
        <end position="65"/>
    </location>
</feature>
<evidence type="ECO:0000256" key="1">
    <source>
        <dbReference type="ARBA" id="ARBA00009437"/>
    </source>
</evidence>
<dbReference type="PANTHER" id="PTHR30126:SF39">
    <property type="entry name" value="HTH-TYPE TRANSCRIPTIONAL REGULATOR CYSL"/>
    <property type="match status" value="1"/>
</dbReference>
<dbReference type="OrthoDB" id="9808620at2"/>
<dbReference type="AlphaFoldDB" id="A0A4Q7UXI6"/>
<name>A0A4Q7UXI6_PSEST</name>
<dbReference type="RefSeq" id="WP_130290214.1">
    <property type="nucleotide sequence ID" value="NZ_SHKL01000001.1"/>
</dbReference>
<proteinExistence type="inferred from homology"/>
<dbReference type="PROSITE" id="PS50931">
    <property type="entry name" value="HTH_LYSR"/>
    <property type="match status" value="1"/>
</dbReference>
<evidence type="ECO:0000256" key="2">
    <source>
        <dbReference type="ARBA" id="ARBA00023015"/>
    </source>
</evidence>
<dbReference type="Gene3D" id="1.10.10.10">
    <property type="entry name" value="Winged helix-like DNA-binding domain superfamily/Winged helix DNA-binding domain"/>
    <property type="match status" value="1"/>
</dbReference>
<evidence type="ECO:0000313" key="7">
    <source>
        <dbReference type="EMBL" id="RZT85814.1"/>
    </source>
</evidence>
<evidence type="ECO:0000256" key="3">
    <source>
        <dbReference type="ARBA" id="ARBA00023125"/>
    </source>
</evidence>
<dbReference type="Proteomes" id="UP000291591">
    <property type="component" value="Unassembled WGS sequence"/>
</dbReference>
<accession>A0A4Q7UXI6</accession>
<dbReference type="Gene3D" id="3.40.190.290">
    <property type="match status" value="1"/>
</dbReference>